<evidence type="ECO:0000256" key="1">
    <source>
        <dbReference type="ARBA" id="ARBA00004442"/>
    </source>
</evidence>
<dbReference type="InterPro" id="IPR033985">
    <property type="entry name" value="SusD-like_N"/>
</dbReference>
<dbReference type="InterPro" id="IPR011990">
    <property type="entry name" value="TPR-like_helical_dom_sf"/>
</dbReference>
<name>A0ABQ1XYF8_9SPHI</name>
<feature type="domain" description="SusD-like N-terminal" evidence="7">
    <location>
        <begin position="125"/>
        <end position="238"/>
    </location>
</feature>
<dbReference type="Pfam" id="PF07980">
    <property type="entry name" value="SusD_RagB"/>
    <property type="match status" value="1"/>
</dbReference>
<keyword evidence="4" id="KW-0472">Membrane</keyword>
<gene>
    <name evidence="8" type="ORF">GCM10007422_23710</name>
</gene>
<evidence type="ECO:0000313" key="8">
    <source>
        <dbReference type="EMBL" id="GGH06821.1"/>
    </source>
</evidence>
<evidence type="ECO:0000256" key="5">
    <source>
        <dbReference type="ARBA" id="ARBA00023237"/>
    </source>
</evidence>
<reference evidence="9" key="1">
    <citation type="journal article" date="2019" name="Int. J. Syst. Evol. Microbiol.">
        <title>The Global Catalogue of Microorganisms (GCM) 10K type strain sequencing project: providing services to taxonomists for standard genome sequencing and annotation.</title>
        <authorList>
            <consortium name="The Broad Institute Genomics Platform"/>
            <consortium name="The Broad Institute Genome Sequencing Center for Infectious Disease"/>
            <person name="Wu L."/>
            <person name="Ma J."/>
        </authorList>
    </citation>
    <scope>NUCLEOTIDE SEQUENCE [LARGE SCALE GENOMIC DNA]</scope>
    <source>
        <strain evidence="9">CGMCC 1.15287</strain>
    </source>
</reference>
<dbReference type="Pfam" id="PF14322">
    <property type="entry name" value="SusD-like_3"/>
    <property type="match status" value="1"/>
</dbReference>
<protein>
    <recommendedName>
        <fullName evidence="10">Starch-binding associating with outer membrane</fullName>
    </recommendedName>
</protein>
<feature type="domain" description="RagB/SusD" evidence="6">
    <location>
        <begin position="368"/>
        <end position="651"/>
    </location>
</feature>
<keyword evidence="3" id="KW-0732">Signal</keyword>
<dbReference type="SUPFAM" id="SSF48452">
    <property type="entry name" value="TPR-like"/>
    <property type="match status" value="1"/>
</dbReference>
<comment type="subcellular location">
    <subcellularLocation>
        <location evidence="1">Cell outer membrane</location>
    </subcellularLocation>
</comment>
<keyword evidence="5" id="KW-0998">Cell outer membrane</keyword>
<evidence type="ECO:0000256" key="4">
    <source>
        <dbReference type="ARBA" id="ARBA00023136"/>
    </source>
</evidence>
<accession>A0ABQ1XYF8</accession>
<comment type="similarity">
    <text evidence="2">Belongs to the SusD family.</text>
</comment>
<sequence length="651" mass="73832">MLTYKINDMKFYYKIVCLLVLGISGTSCKKYLDVVPNNVGTLDYAFSNRNEAENYLFGCYNTFQSLNREVVNNVGFVTSSEIIYPNLDDNPFNKITGPGFKLIRGGVQNVSNPVIDHWTGNNGGQNIYVALRRCNIMLENINKPFDLKDDEKKRWIAEIKFLKAFYHYYLIRLYGPIVLIKENRPIDGSIENTKVKRATVDESFAYVDQLLNEAVADLPSVVVNPLLEYGRATKSMGLALKAEALTTAASPLFNGNPDFANFKDKDGKNLFSTVVDPQKWSLAAKACKAAIDEFEAQGGALYNQVPTNKVENVSDKLKRVLTIQMVTGEKRDQNRELIWGSQYGFEYQGYAFPKLTSDAVSFGNEQPSNWSVPLSTTELFYTKNGVPINEDNTGTFDYANRNTTQFGDADNQSYIKLGYETAKANFNREPRFYADLGFDGGIWFGNDKRNESDAFYVQARGPFAIAGPKSQFATNITGYWPKKLVPYLSIMNNGIQFETFYLPVVRLGGLYLLYAEALNEEGTAPKAEVLSWVDKVRSRAGLQGVSTSWQNYSKNPTKPDTKEGRREIIHQERRIELCFEGQSGWDLRRWKELQGVLSKPLQGWNVNEGSTVNYYRPRTVAVPFFGLKDYFWPIKNSEVVINENLVQNPFW</sequence>
<evidence type="ECO:0000313" key="9">
    <source>
        <dbReference type="Proteomes" id="UP000642938"/>
    </source>
</evidence>
<dbReference type="Proteomes" id="UP000642938">
    <property type="component" value="Unassembled WGS sequence"/>
</dbReference>
<comment type="caution">
    <text evidence="8">The sequence shown here is derived from an EMBL/GenBank/DDBJ whole genome shotgun (WGS) entry which is preliminary data.</text>
</comment>
<dbReference type="PROSITE" id="PS51257">
    <property type="entry name" value="PROKAR_LIPOPROTEIN"/>
    <property type="match status" value="1"/>
</dbReference>
<evidence type="ECO:0000256" key="3">
    <source>
        <dbReference type="ARBA" id="ARBA00022729"/>
    </source>
</evidence>
<keyword evidence="9" id="KW-1185">Reference proteome</keyword>
<evidence type="ECO:0000259" key="6">
    <source>
        <dbReference type="Pfam" id="PF07980"/>
    </source>
</evidence>
<dbReference type="EMBL" id="BMHZ01000002">
    <property type="protein sequence ID" value="GGH06821.1"/>
    <property type="molecule type" value="Genomic_DNA"/>
</dbReference>
<evidence type="ECO:0000256" key="2">
    <source>
        <dbReference type="ARBA" id="ARBA00006275"/>
    </source>
</evidence>
<evidence type="ECO:0008006" key="10">
    <source>
        <dbReference type="Google" id="ProtNLM"/>
    </source>
</evidence>
<organism evidence="8 9">
    <name type="scientific">Pedobacter zeae</name>
    <dbReference type="NCBI Taxonomy" id="1737356"/>
    <lineage>
        <taxon>Bacteria</taxon>
        <taxon>Pseudomonadati</taxon>
        <taxon>Bacteroidota</taxon>
        <taxon>Sphingobacteriia</taxon>
        <taxon>Sphingobacteriales</taxon>
        <taxon>Sphingobacteriaceae</taxon>
        <taxon>Pedobacter</taxon>
    </lineage>
</organism>
<proteinExistence type="inferred from homology"/>
<evidence type="ECO:0000259" key="7">
    <source>
        <dbReference type="Pfam" id="PF14322"/>
    </source>
</evidence>
<dbReference type="InterPro" id="IPR012944">
    <property type="entry name" value="SusD_RagB_dom"/>
</dbReference>
<dbReference type="Gene3D" id="1.25.40.390">
    <property type="match status" value="1"/>
</dbReference>